<gene>
    <name evidence="2" type="ORF">M0R88_07665</name>
</gene>
<sequence>MRVRIAGETRTGRAIDLREYDFAVTEIADAIRGEGAASAVSIDCPAPGPAHARVGAIRAGMAWSRRPALAAAARSRGHTAPQADELAEVRDRLDAIDAPTIDLRAARRRVAETGDAAEELREEVATVRGRVRALREAEADAADAEADLADATRRLSEVETERIAAEQTLARAREQARTDRERRRERLRLEDRAENLRRSAREALADEVRSRFEDALAALPDDGALPEPVGAALAVARVADLDAPVAVARVGPFEGVDAISAWLDAPVVRV</sequence>
<proteinExistence type="predicted"/>
<evidence type="ECO:0000313" key="3">
    <source>
        <dbReference type="Proteomes" id="UP000830434"/>
    </source>
</evidence>
<evidence type="ECO:0000313" key="2">
    <source>
        <dbReference type="EMBL" id="UPW01962.1"/>
    </source>
</evidence>
<dbReference type="Pfam" id="PF25254">
    <property type="entry name" value="DUF7856"/>
    <property type="match status" value="1"/>
</dbReference>
<organism evidence="2 3">
    <name type="scientific">Halorussus gelatinilyticus</name>
    <dbReference type="NCBI Taxonomy" id="2937524"/>
    <lineage>
        <taxon>Archaea</taxon>
        <taxon>Methanobacteriati</taxon>
        <taxon>Methanobacteriota</taxon>
        <taxon>Stenosarchaea group</taxon>
        <taxon>Halobacteria</taxon>
        <taxon>Halobacteriales</taxon>
        <taxon>Haladaptataceae</taxon>
        <taxon>Halorussus</taxon>
    </lineage>
</organism>
<dbReference type="GeneID" id="72189722"/>
<feature type="coiled-coil region" evidence="1">
    <location>
        <begin position="103"/>
        <end position="206"/>
    </location>
</feature>
<dbReference type="AlphaFoldDB" id="A0A8U0IND7"/>
<dbReference type="RefSeq" id="WP_248656349.1">
    <property type="nucleotide sequence ID" value="NZ_CP096658.1"/>
</dbReference>
<reference evidence="2" key="1">
    <citation type="submission" date="2022-04" db="EMBL/GenBank/DDBJ databases">
        <title>Diverse halophilic archaea isolated from saline environments.</title>
        <authorList>
            <person name="Cui H.-L."/>
        </authorList>
    </citation>
    <scope>NUCLEOTIDE SEQUENCE</scope>
    <source>
        <strain evidence="2">XZYJT40</strain>
    </source>
</reference>
<name>A0A8U0IND7_9EURY</name>
<dbReference type="InterPro" id="IPR057178">
    <property type="entry name" value="DUF7856"/>
</dbReference>
<accession>A0A8U0IND7</accession>
<dbReference type="EMBL" id="CP096658">
    <property type="protein sequence ID" value="UPW01962.1"/>
    <property type="molecule type" value="Genomic_DNA"/>
</dbReference>
<keyword evidence="1" id="KW-0175">Coiled coil</keyword>
<dbReference type="KEGG" id="haxz:M0R88_07665"/>
<evidence type="ECO:0000256" key="1">
    <source>
        <dbReference type="SAM" id="Coils"/>
    </source>
</evidence>
<dbReference type="Proteomes" id="UP000830434">
    <property type="component" value="Chromosome"/>
</dbReference>
<protein>
    <submittedName>
        <fullName evidence="2">Uncharacterized protein</fullName>
    </submittedName>
</protein>
<keyword evidence="3" id="KW-1185">Reference proteome</keyword>